<evidence type="ECO:0000313" key="4">
    <source>
        <dbReference type="EMBL" id="CUI17409.1"/>
    </source>
</evidence>
<dbReference type="PIRSF" id="PIRSF005900">
    <property type="entry name" value="Dps"/>
    <property type="match status" value="1"/>
</dbReference>
<dbReference type="GO" id="GO:0008199">
    <property type="term" value="F:ferric iron binding"/>
    <property type="evidence" value="ECO:0007669"/>
    <property type="project" value="InterPro"/>
</dbReference>
<dbReference type="PANTHER" id="PTHR42932:SF3">
    <property type="entry name" value="DNA PROTECTION DURING STARVATION PROTEIN"/>
    <property type="match status" value="1"/>
</dbReference>
<evidence type="ECO:0000256" key="1">
    <source>
        <dbReference type="ARBA" id="ARBA00009497"/>
    </source>
</evidence>
<dbReference type="InterPro" id="IPR012347">
    <property type="entry name" value="Ferritin-like"/>
</dbReference>
<evidence type="ECO:0000256" key="2">
    <source>
        <dbReference type="RuleBase" id="RU003875"/>
    </source>
</evidence>
<comment type="similarity">
    <text evidence="1 2">Belongs to the Dps family.</text>
</comment>
<dbReference type="Proteomes" id="UP000069902">
    <property type="component" value="Chromosome cPNK"/>
</dbReference>
<dbReference type="KEGG" id="pnl:PNK_1802"/>
<name>A0A0U5ETA9_9BACT</name>
<sequence>MKNSTISNKLATPNALGVKAESAISHAINPLVADAFALYVKTKNFHWHLSGPHFRDYHVLFDEQADQIFAMIDVLAERVRKLGGLTIHSIGQIAQLQTIEDDNRDYVGAHEMVQVLFQDNQELAQRMREAHKVCEEHEDVATTSILEVFIDETERRAWFLFETGVRAD</sequence>
<reference evidence="5" key="1">
    <citation type="submission" date="2015-09" db="EMBL/GenBank/DDBJ databases">
        <authorList>
            <person name="Bertelli C."/>
        </authorList>
    </citation>
    <scope>NUCLEOTIDE SEQUENCE [LARGE SCALE GENOMIC DNA]</scope>
    <source>
        <strain evidence="5">KNic</strain>
    </source>
</reference>
<dbReference type="CDD" id="cd01043">
    <property type="entry name" value="DPS"/>
    <property type="match status" value="1"/>
</dbReference>
<dbReference type="PANTHER" id="PTHR42932">
    <property type="entry name" value="GENERAL STRESS PROTEIN 20U"/>
    <property type="match status" value="1"/>
</dbReference>
<dbReference type="PRINTS" id="PR01346">
    <property type="entry name" value="HELNAPAPROT"/>
</dbReference>
<dbReference type="InterPro" id="IPR002177">
    <property type="entry name" value="DPS_DNA-bd"/>
</dbReference>
<dbReference type="InterPro" id="IPR009078">
    <property type="entry name" value="Ferritin-like_SF"/>
</dbReference>
<dbReference type="RefSeq" id="WP_032124044.1">
    <property type="nucleotide sequence ID" value="NZ_LN879502.1"/>
</dbReference>
<dbReference type="InterPro" id="IPR008331">
    <property type="entry name" value="Ferritin_DPS_dom"/>
</dbReference>
<dbReference type="Pfam" id="PF00210">
    <property type="entry name" value="Ferritin"/>
    <property type="match status" value="1"/>
</dbReference>
<evidence type="ECO:0000259" key="3">
    <source>
        <dbReference type="Pfam" id="PF00210"/>
    </source>
</evidence>
<gene>
    <name evidence="4" type="ORF">PNK_1802</name>
</gene>
<proteinExistence type="inferred from homology"/>
<accession>A0A0U5ETA9</accession>
<evidence type="ECO:0000313" key="5">
    <source>
        <dbReference type="Proteomes" id="UP000069902"/>
    </source>
</evidence>
<dbReference type="EMBL" id="LN879502">
    <property type="protein sequence ID" value="CUI17409.1"/>
    <property type="molecule type" value="Genomic_DNA"/>
</dbReference>
<dbReference type="STRING" id="389348.PNK_1802"/>
<dbReference type="InParanoid" id="A0A0U5ETA9"/>
<dbReference type="Gene3D" id="1.20.1260.10">
    <property type="match status" value="1"/>
</dbReference>
<organism evidence="4 5">
    <name type="scientific">Candidatus Protochlamydia naegleriophila</name>
    <dbReference type="NCBI Taxonomy" id="389348"/>
    <lineage>
        <taxon>Bacteria</taxon>
        <taxon>Pseudomonadati</taxon>
        <taxon>Chlamydiota</taxon>
        <taxon>Chlamydiia</taxon>
        <taxon>Parachlamydiales</taxon>
        <taxon>Parachlamydiaceae</taxon>
        <taxon>Candidatus Protochlamydia</taxon>
    </lineage>
</organism>
<dbReference type="FunCoup" id="A0A0U5ETA9">
    <property type="interactions" value="189"/>
</dbReference>
<dbReference type="PATRIC" id="fig|389348.3.peg.2022"/>
<protein>
    <recommendedName>
        <fullName evidence="3">Ferritin/DPS domain-containing protein</fullName>
    </recommendedName>
</protein>
<dbReference type="SUPFAM" id="SSF47240">
    <property type="entry name" value="Ferritin-like"/>
    <property type="match status" value="1"/>
</dbReference>
<keyword evidence="5" id="KW-1185">Reference proteome</keyword>
<feature type="domain" description="Ferritin/DPS" evidence="3">
    <location>
        <begin position="27"/>
        <end position="160"/>
    </location>
</feature>
<dbReference type="AlphaFoldDB" id="A0A0U5ETA9"/>